<reference evidence="2 3" key="1">
    <citation type="submission" date="2019-09" db="EMBL/GenBank/DDBJ databases">
        <authorList>
            <person name="Ou C."/>
        </authorList>
    </citation>
    <scope>NUCLEOTIDE SEQUENCE [LARGE SCALE GENOMIC DNA]</scope>
    <source>
        <strain evidence="2">S2</strain>
        <tissue evidence="2">Leaf</tissue>
    </source>
</reference>
<organism evidence="2 3">
    <name type="scientific">Pyrus ussuriensis x Pyrus communis</name>
    <dbReference type="NCBI Taxonomy" id="2448454"/>
    <lineage>
        <taxon>Eukaryota</taxon>
        <taxon>Viridiplantae</taxon>
        <taxon>Streptophyta</taxon>
        <taxon>Embryophyta</taxon>
        <taxon>Tracheophyta</taxon>
        <taxon>Spermatophyta</taxon>
        <taxon>Magnoliopsida</taxon>
        <taxon>eudicotyledons</taxon>
        <taxon>Gunneridae</taxon>
        <taxon>Pentapetalae</taxon>
        <taxon>rosids</taxon>
        <taxon>fabids</taxon>
        <taxon>Rosales</taxon>
        <taxon>Rosaceae</taxon>
        <taxon>Amygdaloideae</taxon>
        <taxon>Maleae</taxon>
        <taxon>Pyrus</taxon>
    </lineage>
</organism>
<sequence length="81" mass="8639">MCFELKPLGLVSAICLWSPLHPPTSYSLRALGPARIAEPLPRVCSSSLASTRWASSLRHSSPIPEPVPRAGAHGESALTHN</sequence>
<reference evidence="2 3" key="3">
    <citation type="submission" date="2019-11" db="EMBL/GenBank/DDBJ databases">
        <title>A de novo genome assembly of a pear dwarfing rootstock.</title>
        <authorList>
            <person name="Wang F."/>
            <person name="Wang J."/>
            <person name="Li S."/>
            <person name="Zhang Y."/>
            <person name="Fang M."/>
            <person name="Ma L."/>
            <person name="Zhao Y."/>
            <person name="Jiang S."/>
        </authorList>
    </citation>
    <scope>NUCLEOTIDE SEQUENCE [LARGE SCALE GENOMIC DNA]</scope>
    <source>
        <strain evidence="2">S2</strain>
        <tissue evidence="2">Leaf</tissue>
    </source>
</reference>
<dbReference type="Proteomes" id="UP000327157">
    <property type="component" value="Chromosome 16"/>
</dbReference>
<evidence type="ECO:0000313" key="2">
    <source>
        <dbReference type="EMBL" id="KAB2624995.1"/>
    </source>
</evidence>
<evidence type="ECO:0000256" key="1">
    <source>
        <dbReference type="SAM" id="MobiDB-lite"/>
    </source>
</evidence>
<reference evidence="3" key="2">
    <citation type="submission" date="2019-10" db="EMBL/GenBank/DDBJ databases">
        <title>A de novo genome assembly of a pear dwarfing rootstock.</title>
        <authorList>
            <person name="Wang F."/>
            <person name="Wang J."/>
            <person name="Li S."/>
            <person name="Zhang Y."/>
            <person name="Fang M."/>
            <person name="Ma L."/>
            <person name="Zhao Y."/>
            <person name="Jiang S."/>
        </authorList>
    </citation>
    <scope>NUCLEOTIDE SEQUENCE [LARGE SCALE GENOMIC DNA]</scope>
</reference>
<name>A0A5N5HAU2_9ROSA</name>
<proteinExistence type="predicted"/>
<protein>
    <submittedName>
        <fullName evidence="2">Parathymosin-like</fullName>
    </submittedName>
</protein>
<dbReference type="EMBL" id="SMOL01000160">
    <property type="protein sequence ID" value="KAB2624995.1"/>
    <property type="molecule type" value="Genomic_DNA"/>
</dbReference>
<keyword evidence="3" id="KW-1185">Reference proteome</keyword>
<comment type="caution">
    <text evidence="2">The sequence shown here is derived from an EMBL/GenBank/DDBJ whole genome shotgun (WGS) entry which is preliminary data.</text>
</comment>
<gene>
    <name evidence="2" type="ORF">D8674_016655</name>
</gene>
<feature type="region of interest" description="Disordered" evidence="1">
    <location>
        <begin position="56"/>
        <end position="81"/>
    </location>
</feature>
<accession>A0A5N5HAU2</accession>
<evidence type="ECO:0000313" key="3">
    <source>
        <dbReference type="Proteomes" id="UP000327157"/>
    </source>
</evidence>
<dbReference type="AlphaFoldDB" id="A0A5N5HAU2"/>